<comment type="caution">
    <text evidence="8">The sequence shown here is derived from an EMBL/GenBank/DDBJ whole genome shotgun (WGS) entry which is preliminary data.</text>
</comment>
<dbReference type="PANTHER" id="PTHR30250:SF10">
    <property type="entry name" value="LIPOPOLYSACCHARIDE BIOSYNTHESIS PROTEIN WZXC"/>
    <property type="match status" value="1"/>
</dbReference>
<proteinExistence type="inferred from homology"/>
<feature type="transmembrane region" description="Helical" evidence="7">
    <location>
        <begin position="119"/>
        <end position="140"/>
    </location>
</feature>
<feature type="transmembrane region" description="Helical" evidence="7">
    <location>
        <begin position="359"/>
        <end position="379"/>
    </location>
</feature>
<dbReference type="InterPro" id="IPR050833">
    <property type="entry name" value="Poly_Biosynth_Transport"/>
</dbReference>
<evidence type="ECO:0000256" key="2">
    <source>
        <dbReference type="ARBA" id="ARBA00007430"/>
    </source>
</evidence>
<accession>A0ABV2R5K9</accession>
<protein>
    <submittedName>
        <fullName evidence="8">O-antigen/teichoic acid export membrane protein</fullName>
    </submittedName>
</protein>
<feature type="transmembrane region" description="Helical" evidence="7">
    <location>
        <begin position="448"/>
        <end position="469"/>
    </location>
</feature>
<keyword evidence="9" id="KW-1185">Reference proteome</keyword>
<evidence type="ECO:0000256" key="5">
    <source>
        <dbReference type="ARBA" id="ARBA00022989"/>
    </source>
</evidence>
<keyword evidence="4 7" id="KW-0812">Transmembrane</keyword>
<reference evidence="8 9" key="1">
    <citation type="submission" date="2024-06" db="EMBL/GenBank/DDBJ databases">
        <title>Sorghum-associated microbial communities from plants grown in Nebraska, USA.</title>
        <authorList>
            <person name="Schachtman D."/>
        </authorList>
    </citation>
    <scope>NUCLEOTIDE SEQUENCE [LARGE SCALE GENOMIC DNA]</scope>
    <source>
        <strain evidence="8 9">3207</strain>
    </source>
</reference>
<feature type="transmembrane region" description="Helical" evidence="7">
    <location>
        <begin position="326"/>
        <end position="347"/>
    </location>
</feature>
<dbReference type="Proteomes" id="UP001549321">
    <property type="component" value="Unassembled WGS sequence"/>
</dbReference>
<feature type="transmembrane region" description="Helical" evidence="7">
    <location>
        <begin position="152"/>
        <end position="179"/>
    </location>
</feature>
<evidence type="ECO:0000256" key="4">
    <source>
        <dbReference type="ARBA" id="ARBA00022692"/>
    </source>
</evidence>
<comment type="similarity">
    <text evidence="2">Belongs to the polysaccharide synthase family.</text>
</comment>
<feature type="transmembrane region" description="Helical" evidence="7">
    <location>
        <begin position="423"/>
        <end position="442"/>
    </location>
</feature>
<feature type="transmembrane region" description="Helical" evidence="7">
    <location>
        <begin position="51"/>
        <end position="73"/>
    </location>
</feature>
<evidence type="ECO:0000313" key="9">
    <source>
        <dbReference type="Proteomes" id="UP001549321"/>
    </source>
</evidence>
<dbReference type="EMBL" id="JBEPSM010000003">
    <property type="protein sequence ID" value="MET4635998.1"/>
    <property type="molecule type" value="Genomic_DNA"/>
</dbReference>
<feature type="transmembrane region" description="Helical" evidence="7">
    <location>
        <begin position="12"/>
        <end position="31"/>
    </location>
</feature>
<dbReference type="RefSeq" id="WP_354553531.1">
    <property type="nucleotide sequence ID" value="NZ_JBEPSM010000003.1"/>
</dbReference>
<feature type="transmembrane region" description="Helical" evidence="7">
    <location>
        <begin position="228"/>
        <end position="250"/>
    </location>
</feature>
<name>A0ABV2R5K9_9HYPH</name>
<evidence type="ECO:0000256" key="7">
    <source>
        <dbReference type="SAM" id="Phobius"/>
    </source>
</evidence>
<organism evidence="8 9">
    <name type="scientific">Kaistia defluvii</name>
    <dbReference type="NCBI Taxonomy" id="410841"/>
    <lineage>
        <taxon>Bacteria</taxon>
        <taxon>Pseudomonadati</taxon>
        <taxon>Pseudomonadota</taxon>
        <taxon>Alphaproteobacteria</taxon>
        <taxon>Hyphomicrobiales</taxon>
        <taxon>Kaistiaceae</taxon>
        <taxon>Kaistia</taxon>
    </lineage>
</organism>
<evidence type="ECO:0000256" key="1">
    <source>
        <dbReference type="ARBA" id="ARBA00004651"/>
    </source>
</evidence>
<feature type="transmembrane region" description="Helical" evidence="7">
    <location>
        <begin position="85"/>
        <end position="107"/>
    </location>
</feature>
<evidence type="ECO:0000256" key="3">
    <source>
        <dbReference type="ARBA" id="ARBA00022475"/>
    </source>
</evidence>
<keyword evidence="6 7" id="KW-0472">Membrane</keyword>
<dbReference type="Pfam" id="PF13440">
    <property type="entry name" value="Polysacc_synt_3"/>
    <property type="match status" value="1"/>
</dbReference>
<gene>
    <name evidence="8" type="ORF">ABIE08_003949</name>
</gene>
<dbReference type="PANTHER" id="PTHR30250">
    <property type="entry name" value="PST FAMILY PREDICTED COLANIC ACID TRANSPORTER"/>
    <property type="match status" value="1"/>
</dbReference>
<sequence length="492" mass="51615">MNQGKGSAKPPRLLGWIGWAGADAIGRLALLTGSTVILSRMLEPRDFGVSALVLTLVAVASVCVGAPFEEALAQRRALRKSHLSAALAVAWLVALGLFALSVVGGFWLGHAYGEPEMRVLLPVAMLSIFFSGHSDIATALARRLHRFNDVAIATLGGHAIGIALSLAIAFAGGGVWALIAQRLLVVVARAILLQWRLGFLILPRWSMAHLGHIGRFARISFFDRLADNLTYLAFNNVVGALYGVTVLGYVNMAMRLIEPIRGAIVATSHNLAFSYFAGASSDPRRLRDRVEPVVANAAFVIAPLFVGMAAVTPILLPIVAGPGWDGAIDIAICLALGAAILLPARLVYTALSASARPEFSLIGSLSGFGATLLLLVLASPLGPISVGLSRLVGDAVQSFLAIGLPAPNLAWPQRERFRALLPAWSLAGAMGLVVAGSGLVLQGLNRPLALVISIGIGVVCYAVLLAVFARPAFRNLLAIVRPSARTAPTTES</sequence>
<comment type="subcellular location">
    <subcellularLocation>
        <location evidence="1">Cell membrane</location>
        <topology evidence="1">Multi-pass membrane protein</topology>
    </subcellularLocation>
</comment>
<evidence type="ECO:0000313" key="8">
    <source>
        <dbReference type="EMBL" id="MET4635998.1"/>
    </source>
</evidence>
<keyword evidence="3" id="KW-1003">Cell membrane</keyword>
<evidence type="ECO:0000256" key="6">
    <source>
        <dbReference type="ARBA" id="ARBA00023136"/>
    </source>
</evidence>
<keyword evidence="5 7" id="KW-1133">Transmembrane helix</keyword>
<feature type="transmembrane region" description="Helical" evidence="7">
    <location>
        <begin position="293"/>
        <end position="320"/>
    </location>
</feature>